<dbReference type="Gene3D" id="3.40.50.1820">
    <property type="entry name" value="alpha/beta hydrolase"/>
    <property type="match status" value="1"/>
</dbReference>
<name>A0A3D8SGJ7_9HELO</name>
<protein>
    <submittedName>
        <fullName evidence="2">Uncharacterized protein</fullName>
    </submittedName>
</protein>
<comment type="caution">
    <text evidence="2">The sequence shown here is derived from an EMBL/GenBank/DDBJ whole genome shotgun (WGS) entry which is preliminary data.</text>
</comment>
<dbReference type="AlphaFoldDB" id="A0A3D8SGJ7"/>
<gene>
    <name evidence="2" type="ORF">BP5796_03804</name>
</gene>
<dbReference type="InterPro" id="IPR029058">
    <property type="entry name" value="AB_hydrolase_fold"/>
</dbReference>
<dbReference type="OrthoDB" id="5396420at2759"/>
<evidence type="ECO:0000313" key="3">
    <source>
        <dbReference type="Proteomes" id="UP000256328"/>
    </source>
</evidence>
<dbReference type="Proteomes" id="UP000256328">
    <property type="component" value="Unassembled WGS sequence"/>
</dbReference>
<dbReference type="EMBL" id="PDLN01000005">
    <property type="protein sequence ID" value="RDW85479.1"/>
    <property type="molecule type" value="Genomic_DNA"/>
</dbReference>
<keyword evidence="3" id="KW-1185">Reference proteome</keyword>
<keyword evidence="1" id="KW-0732">Signal</keyword>
<organism evidence="2 3">
    <name type="scientific">Coleophoma crateriformis</name>
    <dbReference type="NCBI Taxonomy" id="565419"/>
    <lineage>
        <taxon>Eukaryota</taxon>
        <taxon>Fungi</taxon>
        <taxon>Dikarya</taxon>
        <taxon>Ascomycota</taxon>
        <taxon>Pezizomycotina</taxon>
        <taxon>Leotiomycetes</taxon>
        <taxon>Helotiales</taxon>
        <taxon>Dermateaceae</taxon>
        <taxon>Coleophoma</taxon>
    </lineage>
</organism>
<feature type="signal peptide" evidence="1">
    <location>
        <begin position="1"/>
        <end position="21"/>
    </location>
</feature>
<accession>A0A3D8SGJ7</accession>
<evidence type="ECO:0000313" key="2">
    <source>
        <dbReference type="EMBL" id="RDW85479.1"/>
    </source>
</evidence>
<sequence length="435" mass="48352">MSWLIFLLSLHIAPILSVVFAQRGKQGVRRVRGRNCNHLALSFTGDDSSASKTGAPCWHRSPQALSSCHHSTPHESRKQSHLCRVGCAIAPIYNKASPSANGPLIIYLPPAAEAAGPPLDFLTKYEYAVACFNYRWKHRPCGRPHPSPLDQTHPFPTPVHDVLHAYTWLLSTLGPSPEIYIYGSRLGGTLATALALTESRSSRNGPQIKGLLVKDGIFDWTGVATSKNPTLPKVGSTVHEEPAIPRGNWTAQTLHDIKTSLFSDPSQCFDSFASPILFFRGAGLSVPSYFPGTTRLAPASAEDIFLDEEGNLVEVCSPASTEQHEEEIHVSRRAHLTFPPKGSGLKIPRSLFMTSVEDEIVKGKRKKAILDEQAEEIVRLMRRSVMLHEGKERKEWDYSFDPHLAAEERVKHHQINDNDATVEERIVRQWIEDGR</sequence>
<feature type="chain" id="PRO_5017780485" evidence="1">
    <location>
        <begin position="22"/>
        <end position="435"/>
    </location>
</feature>
<dbReference type="SUPFAM" id="SSF53474">
    <property type="entry name" value="alpha/beta-Hydrolases"/>
    <property type="match status" value="1"/>
</dbReference>
<reference evidence="2 3" key="1">
    <citation type="journal article" date="2018" name="IMA Fungus">
        <title>IMA Genome-F 9: Draft genome sequence of Annulohypoxylon stygium, Aspergillus mulundensis, Berkeleyomyces basicola (syn. Thielaviopsis basicola), Ceratocystis smalleyi, two Cercospora beticola strains, Coleophoma cylindrospora, Fusarium fracticaudum, Phialophora cf. hyalina, and Morchella septimelata.</title>
        <authorList>
            <person name="Wingfield B.D."/>
            <person name="Bills G.F."/>
            <person name="Dong Y."/>
            <person name="Huang W."/>
            <person name="Nel W.J."/>
            <person name="Swalarsk-Parry B.S."/>
            <person name="Vaghefi N."/>
            <person name="Wilken P.M."/>
            <person name="An Z."/>
            <person name="de Beer Z.W."/>
            <person name="De Vos L."/>
            <person name="Chen L."/>
            <person name="Duong T.A."/>
            <person name="Gao Y."/>
            <person name="Hammerbacher A."/>
            <person name="Kikkert J.R."/>
            <person name="Li Y."/>
            <person name="Li H."/>
            <person name="Li K."/>
            <person name="Li Q."/>
            <person name="Liu X."/>
            <person name="Ma X."/>
            <person name="Naidoo K."/>
            <person name="Pethybridge S.J."/>
            <person name="Sun J."/>
            <person name="Steenkamp E.T."/>
            <person name="van der Nest M.A."/>
            <person name="van Wyk S."/>
            <person name="Wingfield M.J."/>
            <person name="Xiong C."/>
            <person name="Yue Q."/>
            <person name="Zhang X."/>
        </authorList>
    </citation>
    <scope>NUCLEOTIDE SEQUENCE [LARGE SCALE GENOMIC DNA]</scope>
    <source>
        <strain evidence="2 3">BP5796</strain>
    </source>
</reference>
<proteinExistence type="predicted"/>
<evidence type="ECO:0000256" key="1">
    <source>
        <dbReference type="SAM" id="SignalP"/>
    </source>
</evidence>